<dbReference type="RefSeq" id="WP_067755363.1">
    <property type="nucleotide sequence ID" value="NZ_CP015772.1"/>
</dbReference>
<evidence type="ECO:0000259" key="2">
    <source>
        <dbReference type="Pfam" id="PF19051"/>
    </source>
</evidence>
<dbReference type="PANTHER" id="PTHR43818">
    <property type="entry name" value="BCDNA.GH03377"/>
    <property type="match status" value="1"/>
</dbReference>
<dbReference type="Gene3D" id="3.40.50.720">
    <property type="entry name" value="NAD(P)-binding Rossmann-like Domain"/>
    <property type="match status" value="1"/>
</dbReference>
<dbReference type="InterPro" id="IPR036291">
    <property type="entry name" value="NAD(P)-bd_dom_sf"/>
</dbReference>
<proteinExistence type="predicted"/>
<feature type="domain" description="Gfo/Idh/MocA-like oxidoreductase N-terminal" evidence="1">
    <location>
        <begin position="44"/>
        <end position="166"/>
    </location>
</feature>
<dbReference type="OrthoDB" id="726883at2"/>
<dbReference type="SUPFAM" id="SSF55347">
    <property type="entry name" value="Glyceraldehyde-3-phosphate dehydrogenase-like, C-terminal domain"/>
    <property type="match status" value="1"/>
</dbReference>
<dbReference type="Proteomes" id="UP000077667">
    <property type="component" value="Chromosome"/>
</dbReference>
<dbReference type="Gene3D" id="3.30.360.10">
    <property type="entry name" value="Dihydrodipicolinate Reductase, domain 2"/>
    <property type="match status" value="1"/>
</dbReference>
<dbReference type="Pfam" id="PF19051">
    <property type="entry name" value="GFO_IDH_MocA_C2"/>
    <property type="match status" value="1"/>
</dbReference>
<dbReference type="AlphaFoldDB" id="A0A1A9I0W7"/>
<sequence>MSTNRRVFIKNAGLAAIAAGIGTAIPMELLAAVKKSVSPNDKIGIGVIGVKGMGWADLSSMLKVPETQCVAVCDIDQNILQQRLADLSKISPLKPAVYTDYRKLLQNKDVDVVIIGTPDHWHCLIMTDACAAGKDIYCEKPLANSIYETEQMVKAAQHYNRIVQVGQWQRSQQHFKDAISYVQSGKLGKIASAKTWMYRGGSVALPVVPNTPVPAGVDYTMWLGPARKRPFNKNRFHYEFRWFWDYAGGLMTDWGVHLIDMVLLGMKAEVPLSVMATGGKFVFPGDARETPDLQTTLYDFGNFQMSWEHNMATGVGLYNMQHGIAFIGENGTLLLNRGGWEVRPEDKKLEPVAWQKSVDNGLNLHTSNFINVVKSREKEALHCPVEAGARVAINSHMGNIAVRTGQKIYWDKIKNRFNNTAANQLVKPVYQNGWKLPAF</sequence>
<dbReference type="PANTHER" id="PTHR43818:SF5">
    <property type="entry name" value="OXIDOREDUCTASE FAMILY PROTEIN"/>
    <property type="match status" value="1"/>
</dbReference>
<dbReference type="GO" id="GO:0000166">
    <property type="term" value="F:nucleotide binding"/>
    <property type="evidence" value="ECO:0007669"/>
    <property type="project" value="InterPro"/>
</dbReference>
<dbReference type="InterPro" id="IPR050463">
    <property type="entry name" value="Gfo/Idh/MocA_oxidrdct_glycsds"/>
</dbReference>
<organism evidence="3 4">
    <name type="scientific">Niabella ginsenosidivorans</name>
    <dbReference type="NCBI Taxonomy" id="1176587"/>
    <lineage>
        <taxon>Bacteria</taxon>
        <taxon>Pseudomonadati</taxon>
        <taxon>Bacteroidota</taxon>
        <taxon>Chitinophagia</taxon>
        <taxon>Chitinophagales</taxon>
        <taxon>Chitinophagaceae</taxon>
        <taxon>Niabella</taxon>
    </lineage>
</organism>
<dbReference type="SUPFAM" id="SSF51735">
    <property type="entry name" value="NAD(P)-binding Rossmann-fold domains"/>
    <property type="match status" value="1"/>
</dbReference>
<dbReference type="KEGG" id="nia:A8C56_10215"/>
<dbReference type="EMBL" id="CP015772">
    <property type="protein sequence ID" value="ANH81307.1"/>
    <property type="molecule type" value="Genomic_DNA"/>
</dbReference>
<name>A0A1A9I0W7_9BACT</name>
<evidence type="ECO:0000313" key="3">
    <source>
        <dbReference type="EMBL" id="ANH81307.1"/>
    </source>
</evidence>
<evidence type="ECO:0000313" key="4">
    <source>
        <dbReference type="Proteomes" id="UP000077667"/>
    </source>
</evidence>
<dbReference type="STRING" id="1176587.A8C56_10215"/>
<dbReference type="InterPro" id="IPR006311">
    <property type="entry name" value="TAT_signal"/>
</dbReference>
<keyword evidence="4" id="KW-1185">Reference proteome</keyword>
<dbReference type="InterPro" id="IPR043906">
    <property type="entry name" value="Gfo/Idh/MocA_OxRdtase_bact_C"/>
</dbReference>
<dbReference type="PROSITE" id="PS51318">
    <property type="entry name" value="TAT"/>
    <property type="match status" value="1"/>
</dbReference>
<protein>
    <submittedName>
        <fullName evidence="3">Oxidoreductase</fullName>
    </submittedName>
</protein>
<feature type="domain" description="Gfo/Idh/MocA-like oxidoreductase bacterial type C-terminal" evidence="2">
    <location>
        <begin position="207"/>
        <end position="275"/>
    </location>
</feature>
<dbReference type="Pfam" id="PF01408">
    <property type="entry name" value="GFO_IDH_MocA"/>
    <property type="match status" value="1"/>
</dbReference>
<dbReference type="InterPro" id="IPR000683">
    <property type="entry name" value="Gfo/Idh/MocA-like_OxRdtase_N"/>
</dbReference>
<gene>
    <name evidence="3" type="ORF">A8C56_10215</name>
</gene>
<accession>A0A1A9I0W7</accession>
<evidence type="ECO:0000259" key="1">
    <source>
        <dbReference type="Pfam" id="PF01408"/>
    </source>
</evidence>
<reference evidence="3 4" key="1">
    <citation type="submission" date="2016-05" db="EMBL/GenBank/DDBJ databases">
        <title>Niabella ginsenosidivorans BS26 whole genome sequencing.</title>
        <authorList>
            <person name="Im W.T."/>
            <person name="Siddiqi M.Z."/>
        </authorList>
    </citation>
    <scope>NUCLEOTIDE SEQUENCE [LARGE SCALE GENOMIC DNA]</scope>
    <source>
        <strain evidence="3 4">BS26</strain>
    </source>
</reference>